<dbReference type="Pfam" id="PF05751">
    <property type="entry name" value="FixH"/>
    <property type="match status" value="1"/>
</dbReference>
<protein>
    <recommendedName>
        <fullName evidence="4">Nitrogen fixation protein FixH</fullName>
    </recommendedName>
</protein>
<keyword evidence="1" id="KW-0812">Transmembrane</keyword>
<keyword evidence="3" id="KW-1185">Reference proteome</keyword>
<sequence length="149" mass="15909">MNIAHTRFTGRHMVAVMVGFFGIVVAVNIHMARLASGTFGGTVVENSYVASQKFNRWLADARAQDQLGWATPVSLDAGRHVVVTVPGTGFTVSGSAHHPLGRAPDIALAFRSDAGDRLVATTALPAGRWQVRLTIRHGANQKRVAEVLA</sequence>
<organism evidence="2 3">
    <name type="scientific">Sandarakinorhabdus cyanobacteriorum</name>
    <dbReference type="NCBI Taxonomy" id="1981098"/>
    <lineage>
        <taxon>Bacteria</taxon>
        <taxon>Pseudomonadati</taxon>
        <taxon>Pseudomonadota</taxon>
        <taxon>Alphaproteobacteria</taxon>
        <taxon>Sphingomonadales</taxon>
        <taxon>Sphingosinicellaceae</taxon>
        <taxon>Sandarakinorhabdus</taxon>
    </lineage>
</organism>
<gene>
    <name evidence="2" type="ORF">CHU93_02920</name>
</gene>
<keyword evidence="1" id="KW-1133">Transmembrane helix</keyword>
<comment type="caution">
    <text evidence="2">The sequence shown here is derived from an EMBL/GenBank/DDBJ whole genome shotgun (WGS) entry which is preliminary data.</text>
</comment>
<proteinExistence type="predicted"/>
<accession>A0A255YXI3</accession>
<reference evidence="2 3" key="1">
    <citation type="submission" date="2017-07" db="EMBL/GenBank/DDBJ databases">
        <title>Sandarakinorhabdus cyanobacteriorum sp. nov., a novel bacterium isolated from cyanobacterial aggregates in a eutrophic lake.</title>
        <authorList>
            <person name="Cai H."/>
        </authorList>
    </citation>
    <scope>NUCLEOTIDE SEQUENCE [LARGE SCALE GENOMIC DNA]</scope>
    <source>
        <strain evidence="2 3">TH057</strain>
    </source>
</reference>
<evidence type="ECO:0000313" key="3">
    <source>
        <dbReference type="Proteomes" id="UP000216991"/>
    </source>
</evidence>
<evidence type="ECO:0000313" key="2">
    <source>
        <dbReference type="EMBL" id="OYQ33889.1"/>
    </source>
</evidence>
<evidence type="ECO:0008006" key="4">
    <source>
        <dbReference type="Google" id="ProtNLM"/>
    </source>
</evidence>
<dbReference type="InterPro" id="IPR008620">
    <property type="entry name" value="FixH"/>
</dbReference>
<keyword evidence="1" id="KW-0472">Membrane</keyword>
<evidence type="ECO:0000256" key="1">
    <source>
        <dbReference type="SAM" id="Phobius"/>
    </source>
</evidence>
<dbReference type="Proteomes" id="UP000216991">
    <property type="component" value="Unassembled WGS sequence"/>
</dbReference>
<dbReference type="OrthoDB" id="1495896at2"/>
<dbReference type="EMBL" id="NOXT01000074">
    <property type="protein sequence ID" value="OYQ33889.1"/>
    <property type="molecule type" value="Genomic_DNA"/>
</dbReference>
<feature type="transmembrane region" description="Helical" evidence="1">
    <location>
        <begin position="12"/>
        <end position="31"/>
    </location>
</feature>
<name>A0A255YXI3_9SPHN</name>
<dbReference type="AlphaFoldDB" id="A0A255YXI3"/>
<dbReference type="RefSeq" id="WP_094472690.1">
    <property type="nucleotide sequence ID" value="NZ_NOXT01000074.1"/>
</dbReference>